<dbReference type="InterPro" id="IPR000073">
    <property type="entry name" value="AB_hydrolase_1"/>
</dbReference>
<dbReference type="AlphaFoldDB" id="A0AAD8MXX3"/>
<gene>
    <name evidence="4" type="ORF">POM88_013241</name>
</gene>
<evidence type="ECO:0000256" key="1">
    <source>
        <dbReference type="SAM" id="MobiDB-lite"/>
    </source>
</evidence>
<name>A0AAD8MXX3_9APIA</name>
<keyword evidence="5" id="KW-1185">Reference proteome</keyword>
<evidence type="ECO:0000313" key="5">
    <source>
        <dbReference type="Proteomes" id="UP001237642"/>
    </source>
</evidence>
<dbReference type="PANTHER" id="PTHR43329">
    <property type="entry name" value="EPOXIDE HYDROLASE"/>
    <property type="match status" value="1"/>
</dbReference>
<feature type="region of interest" description="Disordered" evidence="1">
    <location>
        <begin position="1"/>
        <end position="25"/>
    </location>
</feature>
<dbReference type="EMBL" id="JAUIZM010000003">
    <property type="protein sequence ID" value="KAK1394185.1"/>
    <property type="molecule type" value="Genomic_DNA"/>
</dbReference>
<protein>
    <submittedName>
        <fullName evidence="4">Auxin response</fullName>
    </submittedName>
</protein>
<proteinExistence type="predicted"/>
<dbReference type="Gene3D" id="3.40.50.1820">
    <property type="entry name" value="alpha/beta hydrolase"/>
    <property type="match status" value="1"/>
</dbReference>
<evidence type="ECO:0000259" key="3">
    <source>
        <dbReference type="Pfam" id="PF00561"/>
    </source>
</evidence>
<keyword evidence="2" id="KW-1133">Transmembrane helix</keyword>
<dbReference type="Pfam" id="PF00561">
    <property type="entry name" value="Abhydrolase_1"/>
    <property type="match status" value="1"/>
</dbReference>
<reference evidence="4" key="2">
    <citation type="submission" date="2023-05" db="EMBL/GenBank/DDBJ databases">
        <authorList>
            <person name="Schelkunov M.I."/>
        </authorList>
    </citation>
    <scope>NUCLEOTIDE SEQUENCE</scope>
    <source>
        <strain evidence="4">Hsosn_3</strain>
        <tissue evidence="4">Leaf</tissue>
    </source>
</reference>
<dbReference type="InterPro" id="IPR029058">
    <property type="entry name" value="AB_hydrolase_fold"/>
</dbReference>
<evidence type="ECO:0000256" key="2">
    <source>
        <dbReference type="SAM" id="Phobius"/>
    </source>
</evidence>
<keyword evidence="2" id="KW-0472">Membrane</keyword>
<feature type="domain" description="AB hydrolase-1" evidence="3">
    <location>
        <begin position="105"/>
        <end position="303"/>
    </location>
</feature>
<feature type="transmembrane region" description="Helical" evidence="2">
    <location>
        <begin position="31"/>
        <end position="52"/>
    </location>
</feature>
<dbReference type="SUPFAM" id="SSF53474">
    <property type="entry name" value="alpha/beta-Hydrolases"/>
    <property type="match status" value="1"/>
</dbReference>
<comment type="caution">
    <text evidence="4">The sequence shown here is derived from an EMBL/GenBank/DDBJ whole genome shotgun (WGS) entry which is preliminary data.</text>
</comment>
<dbReference type="Proteomes" id="UP001237642">
    <property type="component" value="Unassembled WGS sequence"/>
</dbReference>
<dbReference type="GO" id="GO:0016787">
    <property type="term" value="F:hydrolase activity"/>
    <property type="evidence" value="ECO:0007669"/>
    <property type="project" value="UniProtKB-ARBA"/>
</dbReference>
<accession>A0AAD8MXX3</accession>
<keyword evidence="2" id="KW-0812">Transmembrane</keyword>
<feature type="compositionally biased region" description="Low complexity" evidence="1">
    <location>
        <begin position="10"/>
        <end position="24"/>
    </location>
</feature>
<sequence length="467" mass="51405">MAITSEQADTKPQQPTSNSSSSSSPPNPFKFWFFLTLSVSLITPLFISLSSLSPQDSKSWFLSLPTSLRQHYSNGRIIKVQITPNQPTIEVFTLQEGPVSSLDNVLILHGLGCSSYSFSKISKTLGLKGVRVIAVDLPGSGFSEKSSVVVEDIGGGVLGRVWEIYYDVKEKGIFWGFDQLVEQGYIDFEEKEAVRVTKREVTREIVLGSDEMGRVLRQVIDSMGLVNVDLVLHDSAFTLGANWVLENSGSVRSVTILDGTPKVTALPLWVLDVPVVREVVLGFKFVFESVIARFCSRSVGGMDVEANRIFLKSRNGRKSVVGMGKSLNYSLDLAEWGSSDSVKGLPMQVIWSSVWSEEWTEEGRRVAKALPQATFVTHSGGRWPQEDKADELAKTIYQFVSSLPKPVQKVVEDPIAGHIHKMFDESQNGAHHHHHDHAQGVGEGHAHGHDHAAGYVNAYGLNDGWGK</sequence>
<feature type="region of interest" description="Disordered" evidence="1">
    <location>
        <begin position="427"/>
        <end position="449"/>
    </location>
</feature>
<reference evidence="4" key="1">
    <citation type="submission" date="2023-02" db="EMBL/GenBank/DDBJ databases">
        <title>Genome of toxic invasive species Heracleum sosnowskyi carries increased number of genes despite the absence of recent whole-genome duplications.</title>
        <authorList>
            <person name="Schelkunov M."/>
            <person name="Shtratnikova V."/>
            <person name="Makarenko M."/>
            <person name="Klepikova A."/>
            <person name="Omelchenko D."/>
            <person name="Novikova G."/>
            <person name="Obukhova E."/>
            <person name="Bogdanov V."/>
            <person name="Penin A."/>
            <person name="Logacheva M."/>
        </authorList>
    </citation>
    <scope>NUCLEOTIDE SEQUENCE</scope>
    <source>
        <strain evidence="4">Hsosn_3</strain>
        <tissue evidence="4">Leaf</tissue>
    </source>
</reference>
<evidence type="ECO:0000313" key="4">
    <source>
        <dbReference type="EMBL" id="KAK1394185.1"/>
    </source>
</evidence>
<organism evidence="4 5">
    <name type="scientific">Heracleum sosnowskyi</name>
    <dbReference type="NCBI Taxonomy" id="360622"/>
    <lineage>
        <taxon>Eukaryota</taxon>
        <taxon>Viridiplantae</taxon>
        <taxon>Streptophyta</taxon>
        <taxon>Embryophyta</taxon>
        <taxon>Tracheophyta</taxon>
        <taxon>Spermatophyta</taxon>
        <taxon>Magnoliopsida</taxon>
        <taxon>eudicotyledons</taxon>
        <taxon>Gunneridae</taxon>
        <taxon>Pentapetalae</taxon>
        <taxon>asterids</taxon>
        <taxon>campanulids</taxon>
        <taxon>Apiales</taxon>
        <taxon>Apiaceae</taxon>
        <taxon>Apioideae</taxon>
        <taxon>apioid superclade</taxon>
        <taxon>Tordylieae</taxon>
        <taxon>Tordyliinae</taxon>
        <taxon>Heracleum</taxon>
    </lineage>
</organism>